<feature type="domain" description="WWE" evidence="4">
    <location>
        <begin position="1"/>
        <end position="78"/>
    </location>
</feature>
<dbReference type="EMBL" id="QBIY01013419">
    <property type="protein sequence ID" value="RXN05141.1"/>
    <property type="molecule type" value="Genomic_DNA"/>
</dbReference>
<dbReference type="SUPFAM" id="SSF56399">
    <property type="entry name" value="ADP-ribosylation"/>
    <property type="match status" value="1"/>
</dbReference>
<dbReference type="InterPro" id="IPR051712">
    <property type="entry name" value="ARTD-AVP"/>
</dbReference>
<dbReference type="SUPFAM" id="SSF117839">
    <property type="entry name" value="WWE domain"/>
    <property type="match status" value="1"/>
</dbReference>
<dbReference type="GO" id="GO:1990404">
    <property type="term" value="F:NAD+-protein mono-ADP-ribosyltransferase activity"/>
    <property type="evidence" value="ECO:0007669"/>
    <property type="project" value="TreeGrafter"/>
</dbReference>
<dbReference type="InterPro" id="IPR037197">
    <property type="entry name" value="WWE_dom_sf"/>
</dbReference>
<dbReference type="Gene3D" id="3.30.720.50">
    <property type="match status" value="2"/>
</dbReference>
<dbReference type="STRING" id="84645.A0A498L9W0"/>
<keyword evidence="2" id="KW-0539">Nucleus</keyword>
<dbReference type="PROSITE" id="PS50918">
    <property type="entry name" value="WWE"/>
    <property type="match status" value="1"/>
</dbReference>
<dbReference type="Proteomes" id="UP000290572">
    <property type="component" value="Unassembled WGS sequence"/>
</dbReference>
<evidence type="ECO:0000256" key="3">
    <source>
        <dbReference type="ARBA" id="ARBA00024347"/>
    </source>
</evidence>
<name>A0A498L9W0_LABRO</name>
<gene>
    <name evidence="6" type="ORF">ROHU_012784</name>
</gene>
<dbReference type="InterPro" id="IPR012317">
    <property type="entry name" value="Poly(ADP-ribose)pol_cat_dom"/>
</dbReference>
<comment type="similarity">
    <text evidence="3">Belongs to the ARTD/PARP family.</text>
</comment>
<dbReference type="PANTHER" id="PTHR45740:SF4">
    <property type="entry name" value="PROTEIN MONO-ADP-RIBOSYLTRANSFERASE PARP11"/>
    <property type="match status" value="1"/>
</dbReference>
<comment type="caution">
    <text evidence="6">The sequence shown here is derived from an EMBL/GenBank/DDBJ whole genome shotgun (WGS) entry which is preliminary data.</text>
</comment>
<evidence type="ECO:0000313" key="6">
    <source>
        <dbReference type="EMBL" id="RXN05141.1"/>
    </source>
</evidence>
<evidence type="ECO:0000259" key="4">
    <source>
        <dbReference type="PROSITE" id="PS50918"/>
    </source>
</evidence>
<dbReference type="PROSITE" id="PS51059">
    <property type="entry name" value="PARP_CATALYTIC"/>
    <property type="match status" value="1"/>
</dbReference>
<keyword evidence="7" id="KW-1185">Reference proteome</keyword>
<sequence length="320" mass="37275">MDTSDTPWYWYYKEKCGVWHRVEDDPTGFMSSDELERYYLRNPQGVITMATTGGQFQINFAASTQVNLKTGKTKRIKRSFQTENGFRCKCDDISPSSPAHWEDVDPKKPYQLISLRKDSSEYQKVERFVRDAGLLHDPIVSIKRIQNLDLWELFCSSFSKMLCDEFAGLVLEDGVEYMDTSDTPWYWYYKEKCGVWHRVESFMSSDDLERYYLRNPQGVITMTTAGCHVRINFAGTYFAKHASFANNYSANTGLGTKVMLLARVIVGKYKTGRQDYCTPDDDLDERIHDSCVDDMLCPRIFVIFDSNQIYPEYLIEYRSN</sequence>
<reference evidence="6 7" key="1">
    <citation type="submission" date="2018-03" db="EMBL/GenBank/DDBJ databases">
        <title>Draft genome sequence of Rohu Carp (Labeo rohita).</title>
        <authorList>
            <person name="Das P."/>
            <person name="Kushwaha B."/>
            <person name="Joshi C.G."/>
            <person name="Kumar D."/>
            <person name="Nagpure N.S."/>
            <person name="Sahoo L."/>
            <person name="Das S.P."/>
            <person name="Bit A."/>
            <person name="Patnaik S."/>
            <person name="Meher P.K."/>
            <person name="Jayasankar P."/>
            <person name="Koringa P.G."/>
            <person name="Patel N.V."/>
            <person name="Hinsu A.T."/>
            <person name="Kumar R."/>
            <person name="Pandey M."/>
            <person name="Agarwal S."/>
            <person name="Srivastava S."/>
            <person name="Singh M."/>
            <person name="Iquebal M.A."/>
            <person name="Jaiswal S."/>
            <person name="Angadi U.B."/>
            <person name="Kumar N."/>
            <person name="Raza M."/>
            <person name="Shah T.M."/>
            <person name="Rai A."/>
            <person name="Jena J.K."/>
        </authorList>
    </citation>
    <scope>NUCLEOTIDE SEQUENCE [LARGE SCALE GENOMIC DNA]</scope>
    <source>
        <strain evidence="6">DASCIFA01</strain>
        <tissue evidence="6">Testis</tissue>
    </source>
</reference>
<dbReference type="Pfam" id="PF02825">
    <property type="entry name" value="WWE"/>
    <property type="match status" value="1"/>
</dbReference>
<dbReference type="InterPro" id="IPR004170">
    <property type="entry name" value="WWE_dom"/>
</dbReference>
<dbReference type="PANTHER" id="PTHR45740">
    <property type="entry name" value="POLY [ADP-RIBOSE] POLYMERASE"/>
    <property type="match status" value="1"/>
</dbReference>
<organism evidence="6 7">
    <name type="scientific">Labeo rohita</name>
    <name type="common">Indian major carp</name>
    <name type="synonym">Cyprinus rohita</name>
    <dbReference type="NCBI Taxonomy" id="84645"/>
    <lineage>
        <taxon>Eukaryota</taxon>
        <taxon>Metazoa</taxon>
        <taxon>Chordata</taxon>
        <taxon>Craniata</taxon>
        <taxon>Vertebrata</taxon>
        <taxon>Euteleostomi</taxon>
        <taxon>Actinopterygii</taxon>
        <taxon>Neopterygii</taxon>
        <taxon>Teleostei</taxon>
        <taxon>Ostariophysi</taxon>
        <taxon>Cypriniformes</taxon>
        <taxon>Cyprinidae</taxon>
        <taxon>Labeoninae</taxon>
        <taxon>Labeonini</taxon>
        <taxon>Labeo</taxon>
    </lineage>
</organism>
<evidence type="ECO:0000256" key="1">
    <source>
        <dbReference type="ARBA" id="ARBA00004123"/>
    </source>
</evidence>
<dbReference type="Gene3D" id="3.90.228.10">
    <property type="match status" value="2"/>
</dbReference>
<feature type="domain" description="PARP catalytic" evidence="5">
    <location>
        <begin position="97"/>
        <end position="320"/>
    </location>
</feature>
<evidence type="ECO:0000259" key="5">
    <source>
        <dbReference type="PROSITE" id="PS51059"/>
    </source>
</evidence>
<comment type="subcellular location">
    <subcellularLocation>
        <location evidence="1">Nucleus</location>
    </subcellularLocation>
</comment>
<protein>
    <submittedName>
        <fullName evidence="6">Poly [ADP-ribose] polymerase 11-like protein</fullName>
    </submittedName>
</protein>
<accession>A0A498L9W0</accession>
<dbReference type="GO" id="GO:0005634">
    <property type="term" value="C:nucleus"/>
    <property type="evidence" value="ECO:0007669"/>
    <property type="project" value="UniProtKB-SubCell"/>
</dbReference>
<proteinExistence type="inferred from homology"/>
<evidence type="ECO:0000313" key="7">
    <source>
        <dbReference type="Proteomes" id="UP000290572"/>
    </source>
</evidence>
<dbReference type="AlphaFoldDB" id="A0A498L9W0"/>
<dbReference type="GO" id="GO:0003950">
    <property type="term" value="F:NAD+ poly-ADP-ribosyltransferase activity"/>
    <property type="evidence" value="ECO:0007669"/>
    <property type="project" value="InterPro"/>
</dbReference>
<evidence type="ECO:0000256" key="2">
    <source>
        <dbReference type="ARBA" id="ARBA00023242"/>
    </source>
</evidence>